<accession>A0A9P6R0R5</accession>
<keyword evidence="6" id="KW-1185">Reference proteome</keyword>
<dbReference type="PANTHER" id="PTHR46093:SF3">
    <property type="entry name" value="ACYL-COA-BINDING DOMAIN-CONTAINING PROTEIN 4"/>
    <property type="match status" value="1"/>
</dbReference>
<dbReference type="Pfam" id="PF24681">
    <property type="entry name" value="Kelch_KLHDC2_KLHL20_DRC7"/>
    <property type="match status" value="1"/>
</dbReference>
<dbReference type="EMBL" id="JAAAIN010001097">
    <property type="protein sequence ID" value="KAG0307047.1"/>
    <property type="molecule type" value="Genomic_DNA"/>
</dbReference>
<keyword evidence="4" id="KW-0812">Transmembrane</keyword>
<evidence type="ECO:0000256" key="3">
    <source>
        <dbReference type="SAM" id="MobiDB-lite"/>
    </source>
</evidence>
<protein>
    <recommendedName>
        <fullName evidence="7">Galactose oxidase</fullName>
    </recommendedName>
</protein>
<evidence type="ECO:0000256" key="4">
    <source>
        <dbReference type="SAM" id="Phobius"/>
    </source>
</evidence>
<keyword evidence="4" id="KW-1133">Transmembrane helix</keyword>
<evidence type="ECO:0000256" key="1">
    <source>
        <dbReference type="ARBA" id="ARBA00022441"/>
    </source>
</evidence>
<dbReference type="InterPro" id="IPR015915">
    <property type="entry name" value="Kelch-typ_b-propeller"/>
</dbReference>
<dbReference type="Gene3D" id="2.120.10.80">
    <property type="entry name" value="Kelch-type beta propeller"/>
    <property type="match status" value="1"/>
</dbReference>
<dbReference type="OrthoDB" id="432528at2759"/>
<keyword evidence="1" id="KW-0880">Kelch repeat</keyword>
<evidence type="ECO:0000256" key="2">
    <source>
        <dbReference type="ARBA" id="ARBA00022737"/>
    </source>
</evidence>
<evidence type="ECO:0008006" key="7">
    <source>
        <dbReference type="Google" id="ProtNLM"/>
    </source>
</evidence>
<feature type="region of interest" description="Disordered" evidence="3">
    <location>
        <begin position="317"/>
        <end position="365"/>
    </location>
</feature>
<feature type="compositionally biased region" description="Basic and acidic residues" evidence="3">
    <location>
        <begin position="354"/>
        <end position="365"/>
    </location>
</feature>
<gene>
    <name evidence="5" type="ORF">BGZ97_000528</name>
</gene>
<feature type="compositionally biased region" description="Gly residues" evidence="3">
    <location>
        <begin position="184"/>
        <end position="226"/>
    </location>
</feature>
<organism evidence="5 6">
    <name type="scientific">Linnemannia gamsii</name>
    <dbReference type="NCBI Taxonomy" id="64522"/>
    <lineage>
        <taxon>Eukaryota</taxon>
        <taxon>Fungi</taxon>
        <taxon>Fungi incertae sedis</taxon>
        <taxon>Mucoromycota</taxon>
        <taxon>Mortierellomycotina</taxon>
        <taxon>Mortierellomycetes</taxon>
        <taxon>Mortierellales</taxon>
        <taxon>Mortierellaceae</taxon>
        <taxon>Linnemannia</taxon>
    </lineage>
</organism>
<proteinExistence type="predicted"/>
<comment type="caution">
    <text evidence="5">The sequence shown here is derived from an EMBL/GenBank/DDBJ whole genome shotgun (WGS) entry which is preliminary data.</text>
</comment>
<evidence type="ECO:0000313" key="6">
    <source>
        <dbReference type="Proteomes" id="UP000823405"/>
    </source>
</evidence>
<dbReference type="Proteomes" id="UP000823405">
    <property type="component" value="Unassembled WGS sequence"/>
</dbReference>
<reference evidence="5" key="1">
    <citation type="journal article" date="2020" name="Fungal Divers.">
        <title>Resolving the Mortierellaceae phylogeny through synthesis of multi-gene phylogenetics and phylogenomics.</title>
        <authorList>
            <person name="Vandepol N."/>
            <person name="Liber J."/>
            <person name="Desiro A."/>
            <person name="Na H."/>
            <person name="Kennedy M."/>
            <person name="Barry K."/>
            <person name="Grigoriev I.V."/>
            <person name="Miller A.N."/>
            <person name="O'Donnell K."/>
            <person name="Stajich J.E."/>
            <person name="Bonito G."/>
        </authorList>
    </citation>
    <scope>NUCLEOTIDE SEQUENCE</scope>
    <source>
        <strain evidence="5">NVP60</strain>
    </source>
</reference>
<feature type="transmembrane region" description="Helical" evidence="4">
    <location>
        <begin position="243"/>
        <end position="264"/>
    </location>
</feature>
<evidence type="ECO:0000313" key="5">
    <source>
        <dbReference type="EMBL" id="KAG0307047.1"/>
    </source>
</evidence>
<keyword evidence="2" id="KW-0677">Repeat</keyword>
<keyword evidence="4" id="KW-0472">Membrane</keyword>
<feature type="compositionally biased region" description="Low complexity" evidence="3">
    <location>
        <begin position="328"/>
        <end position="346"/>
    </location>
</feature>
<name>A0A9P6R0R5_9FUNG</name>
<dbReference type="PANTHER" id="PTHR46093">
    <property type="entry name" value="ACYL-COA-BINDING DOMAIN-CONTAINING PROTEIN 5"/>
    <property type="match status" value="1"/>
</dbReference>
<sequence>MVRYNFMTGLSTLISIPLTLVSALDSYAFVWCQPRRTFLLFAGNVSSVNSFFEFSPSMSQWSRLVTSGLAPTFRRRSCMVPAYNGTKMILFGGDGSGPSVASISILDVTTMTWTNGKDAPDARSEMACSVSGDNFIVWGGYKEMVSVENVGAPVKPLIYNIKTGLWMEKFVRNPNGGNKTDGAPGSGSGTAPGGGSGAGSGGGSGNGSGGGSAGGGVGPVAGGGQIVGDDDVIEGEGSTTNGAAIGGGIAGAMAVIAGIAFFTIQRRHRQRNTRDFEMVSPNMSMLPSTENRRSRPTSSDYYQNKFNQQQQQDIQYTTGTEPQGDIGSPPSYSASSRSRPAIPSYYDVTGISSDDPRDLIRQLPR</sequence>
<dbReference type="SUPFAM" id="SSF117281">
    <property type="entry name" value="Kelch motif"/>
    <property type="match status" value="1"/>
</dbReference>
<feature type="region of interest" description="Disordered" evidence="3">
    <location>
        <begin position="281"/>
        <end position="300"/>
    </location>
</feature>
<feature type="region of interest" description="Disordered" evidence="3">
    <location>
        <begin position="172"/>
        <end position="239"/>
    </location>
</feature>
<dbReference type="AlphaFoldDB" id="A0A9P6R0R5"/>